<protein>
    <submittedName>
        <fullName evidence="1">Uncharacterized protein</fullName>
    </submittedName>
</protein>
<proteinExistence type="predicted"/>
<name>A0AA46NYB4_9GAMM</name>
<dbReference type="Proteomes" id="UP001164064">
    <property type="component" value="Chromosome"/>
</dbReference>
<evidence type="ECO:0000313" key="1">
    <source>
        <dbReference type="EMBL" id="UYF72783.1"/>
    </source>
</evidence>
<gene>
    <name evidence="1" type="ORF">LSO60_05850</name>
</gene>
<organism evidence="1 2">
    <name type="scientific">Acinetobacter ursingii</name>
    <dbReference type="NCBI Taxonomy" id="108980"/>
    <lineage>
        <taxon>Bacteria</taxon>
        <taxon>Pseudomonadati</taxon>
        <taxon>Pseudomonadota</taxon>
        <taxon>Gammaproteobacteria</taxon>
        <taxon>Moraxellales</taxon>
        <taxon>Moraxellaceae</taxon>
        <taxon>Acinetobacter</taxon>
    </lineage>
</organism>
<reference evidence="1" key="1">
    <citation type="journal article" date="2022" name="J Glob Antimicrob Resist">
        <title>Comparative analysis of IMP-4- and OXA-58-containing plasmids of three carbapenemase-producing Acinetobacter ursingii strains in the Netherlands.</title>
        <authorList>
            <person name="Hendrickx A.P.A."/>
            <person name="Schade R.P."/>
            <person name="Landman F."/>
            <person name="Bosch T."/>
            <person name="Schouls L.M."/>
            <person name="van Dijk K."/>
        </authorList>
    </citation>
    <scope>NUCLEOTIDE SEQUENCE</scope>
    <source>
        <strain evidence="1">RIVM_C010559</strain>
    </source>
</reference>
<dbReference type="EMBL" id="CP089051">
    <property type="protein sequence ID" value="UYF72783.1"/>
    <property type="molecule type" value="Genomic_DNA"/>
</dbReference>
<evidence type="ECO:0000313" key="2">
    <source>
        <dbReference type="Proteomes" id="UP001164064"/>
    </source>
</evidence>
<sequence length="112" mass="12830">MQPATIDYDYCNKEGTFCTKSDVQYQEIEGQKIALAGSVNEINSDLMLNLDHYYRNQCAEKLNIPKNTTIPENKVSDWGDCIVQNLANAVQNKNAENIKYLDKTKEIFKPHK</sequence>
<dbReference type="RefSeq" id="WP_151732180.1">
    <property type="nucleotide sequence ID" value="NZ_BKHN01000005.1"/>
</dbReference>
<dbReference type="AlphaFoldDB" id="A0AA46NYB4"/>
<accession>A0AA46NYB4</accession>